<proteinExistence type="inferred from homology"/>
<dbReference type="GO" id="GO:0046872">
    <property type="term" value="F:metal ion binding"/>
    <property type="evidence" value="ECO:0007669"/>
    <property type="project" value="UniProtKB-KW"/>
</dbReference>
<feature type="binding site" evidence="4">
    <location>
        <position position="158"/>
    </location>
    <ligand>
        <name>Fe cation</name>
        <dbReference type="ChEBI" id="CHEBI:24875"/>
        <note>catalytic</note>
    </ligand>
</feature>
<reference evidence="7" key="1">
    <citation type="submission" date="2022-11" db="UniProtKB">
        <authorList>
            <consortium name="WormBaseParasite"/>
        </authorList>
    </citation>
    <scope>IDENTIFICATION</scope>
</reference>
<evidence type="ECO:0000313" key="6">
    <source>
        <dbReference type="Proteomes" id="UP000887540"/>
    </source>
</evidence>
<dbReference type="GO" id="GO:0003834">
    <property type="term" value="F:beta-carotene 15,15'-dioxygenase activity"/>
    <property type="evidence" value="ECO:0007669"/>
    <property type="project" value="TreeGrafter"/>
</dbReference>
<dbReference type="Pfam" id="PF03055">
    <property type="entry name" value="RPE65"/>
    <property type="match status" value="1"/>
</dbReference>
<organism evidence="6 7">
    <name type="scientific">Acrobeloides nanus</name>
    <dbReference type="NCBI Taxonomy" id="290746"/>
    <lineage>
        <taxon>Eukaryota</taxon>
        <taxon>Metazoa</taxon>
        <taxon>Ecdysozoa</taxon>
        <taxon>Nematoda</taxon>
        <taxon>Chromadorea</taxon>
        <taxon>Rhabditida</taxon>
        <taxon>Tylenchina</taxon>
        <taxon>Cephalobomorpha</taxon>
        <taxon>Cephaloboidea</taxon>
        <taxon>Cephalobidae</taxon>
        <taxon>Acrobeloides</taxon>
    </lineage>
</organism>
<evidence type="ECO:0000256" key="3">
    <source>
        <dbReference type="ARBA" id="ARBA00023004"/>
    </source>
</evidence>
<dbReference type="GO" id="GO:0042574">
    <property type="term" value="P:retinal metabolic process"/>
    <property type="evidence" value="ECO:0007669"/>
    <property type="project" value="TreeGrafter"/>
</dbReference>
<dbReference type="GO" id="GO:0016121">
    <property type="term" value="P:carotene catabolic process"/>
    <property type="evidence" value="ECO:0007669"/>
    <property type="project" value="TreeGrafter"/>
</dbReference>
<name>A0A914DER2_9BILA</name>
<evidence type="ECO:0000256" key="5">
    <source>
        <dbReference type="SAM" id="MobiDB-lite"/>
    </source>
</evidence>
<keyword evidence="6" id="KW-1185">Reference proteome</keyword>
<comment type="similarity">
    <text evidence="1">Belongs to the carotenoid oxygenase family.</text>
</comment>
<keyword evidence="2 4" id="KW-0479">Metal-binding</keyword>
<dbReference type="PANTHER" id="PTHR10543:SF129">
    <property type="entry name" value="CAROTENOID OXYGENASE"/>
    <property type="match status" value="1"/>
</dbReference>
<feature type="binding site" evidence="4">
    <location>
        <position position="79"/>
    </location>
    <ligand>
        <name>Fe cation</name>
        <dbReference type="ChEBI" id="CHEBI:24875"/>
        <note>catalytic</note>
    </ligand>
</feature>
<feature type="region of interest" description="Disordered" evidence="5">
    <location>
        <begin position="444"/>
        <end position="494"/>
    </location>
</feature>
<dbReference type="Proteomes" id="UP000887540">
    <property type="component" value="Unplaced"/>
</dbReference>
<dbReference type="AlphaFoldDB" id="A0A914DER2"/>
<evidence type="ECO:0000256" key="4">
    <source>
        <dbReference type="PIRSR" id="PIRSR604294-1"/>
    </source>
</evidence>
<comment type="cofactor">
    <cofactor evidence="4">
        <name>Fe(2+)</name>
        <dbReference type="ChEBI" id="CHEBI:29033"/>
    </cofactor>
    <text evidence="4">Binds 1 Fe(2+) ion per subunit.</text>
</comment>
<evidence type="ECO:0000313" key="7">
    <source>
        <dbReference type="WBParaSite" id="ACRNAN_scaffold252.g26903.t1"/>
    </source>
</evidence>
<evidence type="ECO:0000256" key="2">
    <source>
        <dbReference type="ARBA" id="ARBA00022723"/>
    </source>
</evidence>
<protein>
    <submittedName>
        <fullName evidence="7">Uncharacterized protein</fullName>
    </submittedName>
</protein>
<feature type="compositionally biased region" description="Polar residues" evidence="5">
    <location>
        <begin position="482"/>
        <end position="494"/>
    </location>
</feature>
<sequence>MIPISMAIHERNDKDGTIWGSFSAMNFQEQRFYQGIFTVDSQGVRKVVGMYDYGNWDANACGKDDEYIGDKTLLPGYIHSITSTDQYIILPITSLLINPCKFKEPPMTNTKSPIQKGGLWGMDFYDMVPMRFLIFNKKTRDWITQKPLEVFPSMFVTHQLNSFENPDGTVVADMIVYDSHDPYVKYFYTDFLTTQLYPSAARILRFTLDIKAHRVMYNYLIPQETIAGDFPQINHAYEGRAYQWAYLIEHPFASDNVILKINVDDPAGSRNLKFKGDPSLVLHEPWFVPRPDARREDDGVLLIRALDLSENKGILLVVDATTMTEIGRAYVPISIPFGFHNRFFSKPDLGLPEGFSVNQFRPTVPTTQTASPTTATWTKITVASTVVPETSEITTHPTSHSTWQPVSASSEKPWWQRVQSTSTEFISMMPTRRLTTRRPSIIERTHLPPHPQTPFPELITSRSRPTTPRTLFPKSSLVPEPSANTISPPPSSSKNLQTVKELYEETLKALCRWLPKVFKSISQETCLENGLKAIKWMIPVASSYADQMHLPNPLNSETPSQAFIDKLKIVLICNGHDMC</sequence>
<evidence type="ECO:0000256" key="1">
    <source>
        <dbReference type="ARBA" id="ARBA00006787"/>
    </source>
</evidence>
<keyword evidence="3 4" id="KW-0408">Iron</keyword>
<feature type="compositionally biased region" description="Low complexity" evidence="5">
    <location>
        <begin position="460"/>
        <end position="470"/>
    </location>
</feature>
<dbReference type="InterPro" id="IPR004294">
    <property type="entry name" value="Carotenoid_Oase"/>
</dbReference>
<feature type="binding site" evidence="4">
    <location>
        <position position="340"/>
    </location>
    <ligand>
        <name>Fe cation</name>
        <dbReference type="ChEBI" id="CHEBI:24875"/>
        <note>catalytic</note>
    </ligand>
</feature>
<dbReference type="PANTHER" id="PTHR10543">
    <property type="entry name" value="BETA-CAROTENE DIOXYGENASE"/>
    <property type="match status" value="1"/>
</dbReference>
<dbReference type="WBParaSite" id="ACRNAN_scaffold252.g26903.t1">
    <property type="protein sequence ID" value="ACRNAN_scaffold252.g26903.t1"/>
    <property type="gene ID" value="ACRNAN_scaffold252.g26903"/>
</dbReference>
<accession>A0A914DER2</accession>
<dbReference type="GO" id="GO:0010436">
    <property type="term" value="F:carotenoid dioxygenase activity"/>
    <property type="evidence" value="ECO:0007669"/>
    <property type="project" value="TreeGrafter"/>
</dbReference>